<reference evidence="11 12" key="1">
    <citation type="submission" date="2023-07" db="EMBL/GenBank/DDBJ databases">
        <title>The novel representative of Negativicutes class, Anaeroselena agilis gen. nov. sp. nov.</title>
        <authorList>
            <person name="Prokofeva M.I."/>
            <person name="Elcheninov A.G."/>
            <person name="Klyukina A."/>
            <person name="Kublanov I.V."/>
            <person name="Frolov E.N."/>
            <person name="Podosokorskaya O.A."/>
        </authorList>
    </citation>
    <scope>NUCLEOTIDE SEQUENCE [LARGE SCALE GENOMIC DNA]</scope>
    <source>
        <strain evidence="11 12">4137-cl</strain>
    </source>
</reference>
<evidence type="ECO:0000256" key="2">
    <source>
        <dbReference type="ARBA" id="ARBA00007886"/>
    </source>
</evidence>
<protein>
    <submittedName>
        <fullName evidence="11">Ger(X)C family spore germination protein</fullName>
    </submittedName>
</protein>
<keyword evidence="3" id="KW-0309">Germination</keyword>
<gene>
    <name evidence="11" type="ORF">Q4T40_16240</name>
</gene>
<dbReference type="InterPro" id="IPR046953">
    <property type="entry name" value="Spore_GerAC-like_C"/>
</dbReference>
<feature type="domain" description="Spore germination protein N-terminal" evidence="10">
    <location>
        <begin position="32"/>
        <end position="228"/>
    </location>
</feature>
<evidence type="ECO:0000313" key="11">
    <source>
        <dbReference type="EMBL" id="MDT8902791.1"/>
    </source>
</evidence>
<evidence type="ECO:0000259" key="10">
    <source>
        <dbReference type="Pfam" id="PF25198"/>
    </source>
</evidence>
<dbReference type="PANTHER" id="PTHR35789">
    <property type="entry name" value="SPORE GERMINATION PROTEIN B3"/>
    <property type="match status" value="1"/>
</dbReference>
<evidence type="ECO:0000256" key="5">
    <source>
        <dbReference type="ARBA" id="ARBA00023136"/>
    </source>
</evidence>
<dbReference type="RefSeq" id="WP_413781264.1">
    <property type="nucleotide sequence ID" value="NZ_JAUOZS010000001.1"/>
</dbReference>
<name>A0ABU3P192_9FIRM</name>
<keyword evidence="7" id="KW-0449">Lipoprotein</keyword>
<dbReference type="Pfam" id="PF05504">
    <property type="entry name" value="Spore_GerAC"/>
    <property type="match status" value="1"/>
</dbReference>
<organism evidence="11 12">
    <name type="scientific">Anaeroselena agilis</name>
    <dbReference type="NCBI Taxonomy" id="3063788"/>
    <lineage>
        <taxon>Bacteria</taxon>
        <taxon>Bacillati</taxon>
        <taxon>Bacillota</taxon>
        <taxon>Negativicutes</taxon>
        <taxon>Acetonemataceae</taxon>
        <taxon>Anaeroselena</taxon>
    </lineage>
</organism>
<keyword evidence="6" id="KW-0564">Palmitate</keyword>
<feature type="signal peptide" evidence="8">
    <location>
        <begin position="1"/>
        <end position="28"/>
    </location>
</feature>
<keyword evidence="4 8" id="KW-0732">Signal</keyword>
<dbReference type="PANTHER" id="PTHR35789:SF1">
    <property type="entry name" value="SPORE GERMINATION PROTEIN B3"/>
    <property type="match status" value="1"/>
</dbReference>
<feature type="domain" description="Spore germination GerAC-like C-terminal" evidence="9">
    <location>
        <begin position="238"/>
        <end position="404"/>
    </location>
</feature>
<dbReference type="Proteomes" id="UP001254848">
    <property type="component" value="Unassembled WGS sequence"/>
</dbReference>
<evidence type="ECO:0000256" key="4">
    <source>
        <dbReference type="ARBA" id="ARBA00022729"/>
    </source>
</evidence>
<evidence type="ECO:0000256" key="1">
    <source>
        <dbReference type="ARBA" id="ARBA00004635"/>
    </source>
</evidence>
<dbReference type="NCBIfam" id="TIGR02887">
    <property type="entry name" value="spore_ger_x_C"/>
    <property type="match status" value="1"/>
</dbReference>
<proteinExistence type="inferred from homology"/>
<dbReference type="InterPro" id="IPR008844">
    <property type="entry name" value="Spore_GerAC-like"/>
</dbReference>
<comment type="subcellular location">
    <subcellularLocation>
        <location evidence="1">Membrane</location>
        <topology evidence="1">Lipid-anchor</topology>
    </subcellularLocation>
</comment>
<evidence type="ECO:0000256" key="6">
    <source>
        <dbReference type="ARBA" id="ARBA00023139"/>
    </source>
</evidence>
<sequence length="407" mass="45269">MRDGARGCSPARRAALAACLLAVCLLTAGCWDRVEIQDRAFVLAVAVDVAEEGTDKEPGKAKEESYAHPAPADRFRATFQVLRFGEVKGGQEKPGGESKTFLVTGRGPGMLDAVRDALGESSKGLWFENMQVLLISQKAVERYGLAPVLDFFRRDAEMRGRAQIYITPGEAGKLLAIAPPTGEPGGVFLANIARRHTKDIHLPTARTDISFASQALDNRGDMIFPVVEPAGKSMKAKGGALFKGGKFLGYQDEYFISGLRMIRATEKSTAISFECPAHPGSTVTFELFRHQTVLKPHVEGDRVWFSLDIAMRGNLDEVQCGHKHDTLDPEYLDKAQRLVAEEVERNIRHTLAVSQRLGWEMFYFKSSLKAYKPHDWKRLKDRWDEIYPTVPLEVKVRVSIINVGEHK</sequence>
<evidence type="ECO:0000313" key="12">
    <source>
        <dbReference type="Proteomes" id="UP001254848"/>
    </source>
</evidence>
<evidence type="ECO:0000259" key="9">
    <source>
        <dbReference type="Pfam" id="PF05504"/>
    </source>
</evidence>
<accession>A0ABU3P192</accession>
<evidence type="ECO:0000256" key="7">
    <source>
        <dbReference type="ARBA" id="ARBA00023288"/>
    </source>
</evidence>
<dbReference type="PROSITE" id="PS51257">
    <property type="entry name" value="PROKAR_LIPOPROTEIN"/>
    <property type="match status" value="1"/>
</dbReference>
<comment type="caution">
    <text evidence="11">The sequence shown here is derived from an EMBL/GenBank/DDBJ whole genome shotgun (WGS) entry which is preliminary data.</text>
</comment>
<evidence type="ECO:0000256" key="8">
    <source>
        <dbReference type="SAM" id="SignalP"/>
    </source>
</evidence>
<dbReference type="EMBL" id="JAUOZS010000001">
    <property type="protein sequence ID" value="MDT8902791.1"/>
    <property type="molecule type" value="Genomic_DNA"/>
</dbReference>
<dbReference type="InterPro" id="IPR057336">
    <property type="entry name" value="GerAC_N"/>
</dbReference>
<evidence type="ECO:0000256" key="3">
    <source>
        <dbReference type="ARBA" id="ARBA00022544"/>
    </source>
</evidence>
<dbReference type="InterPro" id="IPR038501">
    <property type="entry name" value="Spore_GerAC_C_sf"/>
</dbReference>
<dbReference type="Gene3D" id="3.30.300.210">
    <property type="entry name" value="Nutrient germinant receptor protein C, domain 3"/>
    <property type="match status" value="1"/>
</dbReference>
<dbReference type="Pfam" id="PF25198">
    <property type="entry name" value="Spore_GerAC_N"/>
    <property type="match status" value="1"/>
</dbReference>
<comment type="similarity">
    <text evidence="2">Belongs to the GerABKC lipoprotein family.</text>
</comment>
<feature type="chain" id="PRO_5046944124" evidence="8">
    <location>
        <begin position="29"/>
        <end position="407"/>
    </location>
</feature>
<keyword evidence="12" id="KW-1185">Reference proteome</keyword>
<keyword evidence="5" id="KW-0472">Membrane</keyword>